<evidence type="ECO:0000313" key="3">
    <source>
        <dbReference type="Proteomes" id="UP000579945"/>
    </source>
</evidence>
<sequence length="43" mass="4770">MRIPKFFSRRLSPSRLLIAVIVVWIILLTIIIVVDPQGSGPGP</sequence>
<keyword evidence="1" id="KW-0812">Transmembrane</keyword>
<comment type="caution">
    <text evidence="2">The sequence shown here is derived from an EMBL/GenBank/DDBJ whole genome shotgun (WGS) entry which is preliminary data.</text>
</comment>
<protein>
    <submittedName>
        <fullName evidence="2">Uncharacterized protein</fullName>
    </submittedName>
</protein>
<keyword evidence="1" id="KW-1133">Transmembrane helix</keyword>
<dbReference type="GeneID" id="95396348"/>
<dbReference type="EMBL" id="JACIBV010000002">
    <property type="protein sequence ID" value="MBB3732842.1"/>
    <property type="molecule type" value="Genomic_DNA"/>
</dbReference>
<name>A0A7W5VR27_9ACTN</name>
<evidence type="ECO:0000256" key="1">
    <source>
        <dbReference type="SAM" id="Phobius"/>
    </source>
</evidence>
<feature type="transmembrane region" description="Helical" evidence="1">
    <location>
        <begin position="16"/>
        <end position="34"/>
    </location>
</feature>
<dbReference type="Proteomes" id="UP000579945">
    <property type="component" value="Unassembled WGS sequence"/>
</dbReference>
<reference evidence="2 3" key="1">
    <citation type="submission" date="2020-08" db="EMBL/GenBank/DDBJ databases">
        <title>Sequencing the genomes of 1000 actinobacteria strains.</title>
        <authorList>
            <person name="Klenk H.-P."/>
        </authorList>
    </citation>
    <scope>NUCLEOTIDE SEQUENCE [LARGE SCALE GENOMIC DNA]</scope>
    <source>
        <strain evidence="2 3">DSM 44320</strain>
    </source>
</reference>
<proteinExistence type="predicted"/>
<dbReference type="AlphaFoldDB" id="A0A7W5VR27"/>
<keyword evidence="1" id="KW-0472">Membrane</keyword>
<evidence type="ECO:0000313" key="2">
    <source>
        <dbReference type="EMBL" id="MBB3732842.1"/>
    </source>
</evidence>
<accession>A0A7W5VR27</accession>
<keyword evidence="3" id="KW-1185">Reference proteome</keyword>
<organism evidence="2 3">
    <name type="scientific">Nonomuraea dietziae</name>
    <dbReference type="NCBI Taxonomy" id="65515"/>
    <lineage>
        <taxon>Bacteria</taxon>
        <taxon>Bacillati</taxon>
        <taxon>Actinomycetota</taxon>
        <taxon>Actinomycetes</taxon>
        <taxon>Streptosporangiales</taxon>
        <taxon>Streptosporangiaceae</taxon>
        <taxon>Nonomuraea</taxon>
    </lineage>
</organism>
<dbReference type="RefSeq" id="WP_281388538.1">
    <property type="nucleotide sequence ID" value="NZ_BAAAXX010000073.1"/>
</dbReference>
<gene>
    <name evidence="2" type="ORF">FHR33_008789</name>
</gene>